<evidence type="ECO:0000313" key="10">
    <source>
        <dbReference type="Proteomes" id="UP000266066"/>
    </source>
</evidence>
<evidence type="ECO:0000313" key="7">
    <source>
        <dbReference type="EMBL" id="RGZ91339.1"/>
    </source>
</evidence>
<protein>
    <submittedName>
        <fullName evidence="4">HD-GYP domain</fullName>
    </submittedName>
    <submittedName>
        <fullName evidence="5">OmpA family protein</fullName>
    </submittedName>
</protein>
<dbReference type="Proteomes" id="UP000049472">
    <property type="component" value="Unassembled WGS sequence"/>
</dbReference>
<evidence type="ECO:0000313" key="8">
    <source>
        <dbReference type="Proteomes" id="UP000049472"/>
    </source>
</evidence>
<dbReference type="EMBL" id="CVRQ01000008">
    <property type="protein sequence ID" value="CRL33250.1"/>
    <property type="molecule type" value="Genomic_DNA"/>
</dbReference>
<dbReference type="Proteomes" id="UP000266066">
    <property type="component" value="Unassembled WGS sequence"/>
</dbReference>
<keyword evidence="8" id="KW-1185">Reference proteome</keyword>
<dbReference type="RefSeq" id="WP_055061036.1">
    <property type="nucleotide sequence ID" value="NZ_CVRQ01000008.1"/>
</dbReference>
<dbReference type="EMBL" id="QSES01000018">
    <property type="protein sequence ID" value="RGZ91339.1"/>
    <property type="molecule type" value="Genomic_DNA"/>
</dbReference>
<accession>A0A0M6WD90</accession>
<proteinExistence type="predicted"/>
<sequence>MQKRITALLTTICLIIMAASLTGCGGKTSAEESSGRAAVCYVIAPTANSQGLNFNSPLVQDTIYDTILNYGYISVVVVDGNPELVAADSYDIDAQYKNASKEKLKTDARSKATNLITYMENQIANDPQVDYLEGLRMAVRSLSSLEGYDSKTIILMGTALSTQGTLNFKNNLLSAEPDMVVDLLEEKEEIPNLDGITVVSQQMGDVASPQQKLSQAQKKCLQEIWAGIVERGGGTFVYNDIMANPVDTEITYPEVDNVELPTETPIVFDEGALDEDESLLENPVMLTEEQVSFVPDKATYLDEKEAVSTIQPIAAYLMENTQISIMLAGTTAGDEDSDYTMTLSKKRADAVRETLIHLGVDESRIVSVGLGSNNPWHVYGAGYEGSIAASNRAVVLLDASCDTAKEILSE</sequence>
<dbReference type="EMBL" id="QRUJ01000006">
    <property type="protein sequence ID" value="RGR54924.1"/>
    <property type="molecule type" value="Genomic_DNA"/>
</dbReference>
<reference evidence="9 10" key="3">
    <citation type="submission" date="2018-08" db="EMBL/GenBank/DDBJ databases">
        <title>A genome reference for cultivated species of the human gut microbiota.</title>
        <authorList>
            <person name="Zou Y."/>
            <person name="Xue W."/>
            <person name="Luo G."/>
        </authorList>
    </citation>
    <scope>NUCLEOTIDE SEQUENCE [LARGE SCALE GENOMIC DNA]</scope>
    <source>
        <strain evidence="6 10">AF25-15</strain>
        <strain evidence="7 11">AM47-6BH</strain>
        <strain evidence="5 9">TM10-3</strain>
    </source>
</reference>
<keyword evidence="1" id="KW-0472">Membrane</keyword>
<dbReference type="Proteomes" id="UP000283721">
    <property type="component" value="Unassembled WGS sequence"/>
</dbReference>
<dbReference type="PROSITE" id="PS51257">
    <property type="entry name" value="PROKAR_LIPOPROTEIN"/>
    <property type="match status" value="1"/>
</dbReference>
<evidence type="ECO:0000313" key="11">
    <source>
        <dbReference type="Proteomes" id="UP000283721"/>
    </source>
</evidence>
<reference evidence="4" key="1">
    <citation type="submission" date="2015-05" db="EMBL/GenBank/DDBJ databases">
        <authorList>
            <person name="Wang D.B."/>
            <person name="Wang M."/>
        </authorList>
    </citation>
    <scope>NUCLEOTIDE SEQUENCE [LARGE SCALE GENOMIC DNA]</scope>
    <source>
        <strain evidence="4">T1-815</strain>
    </source>
</reference>
<evidence type="ECO:0000313" key="5">
    <source>
        <dbReference type="EMBL" id="RGI67545.1"/>
    </source>
</evidence>
<evidence type="ECO:0000259" key="3">
    <source>
        <dbReference type="PROSITE" id="PS51123"/>
    </source>
</evidence>
<keyword evidence="2" id="KW-0732">Signal</keyword>
<evidence type="ECO:0000256" key="1">
    <source>
        <dbReference type="PROSITE-ProRule" id="PRU00473"/>
    </source>
</evidence>
<feature type="signal peptide" evidence="2">
    <location>
        <begin position="1"/>
        <end position="18"/>
    </location>
</feature>
<dbReference type="Pfam" id="PF00691">
    <property type="entry name" value="OmpA"/>
    <property type="match status" value="1"/>
</dbReference>
<dbReference type="AlphaFoldDB" id="A0A0M6WD90"/>
<organism evidence="4 8">
    <name type="scientific">Agathobacter rectalis</name>
    <dbReference type="NCBI Taxonomy" id="39491"/>
    <lineage>
        <taxon>Bacteria</taxon>
        <taxon>Bacillati</taxon>
        <taxon>Bacillota</taxon>
        <taxon>Clostridia</taxon>
        <taxon>Lachnospirales</taxon>
        <taxon>Lachnospiraceae</taxon>
        <taxon>Agathobacter</taxon>
    </lineage>
</organism>
<reference evidence="8" key="2">
    <citation type="submission" date="2015-05" db="EMBL/GenBank/DDBJ databases">
        <authorList>
            <consortium name="Pathogen Informatics"/>
        </authorList>
    </citation>
    <scope>NUCLEOTIDE SEQUENCE [LARGE SCALE GENOMIC DNA]</scope>
    <source>
        <strain evidence="8">T1-815</strain>
    </source>
</reference>
<dbReference type="Proteomes" id="UP000260642">
    <property type="component" value="Unassembled WGS sequence"/>
</dbReference>
<evidence type="ECO:0000313" key="9">
    <source>
        <dbReference type="Proteomes" id="UP000260642"/>
    </source>
</evidence>
<feature type="domain" description="OmpA-like" evidence="3">
    <location>
        <begin position="280"/>
        <end position="401"/>
    </location>
</feature>
<dbReference type="Gene3D" id="3.30.1330.60">
    <property type="entry name" value="OmpA-like domain"/>
    <property type="match status" value="1"/>
</dbReference>
<evidence type="ECO:0000313" key="4">
    <source>
        <dbReference type="EMBL" id="CRL33250.1"/>
    </source>
</evidence>
<dbReference type="GO" id="GO:0016020">
    <property type="term" value="C:membrane"/>
    <property type="evidence" value="ECO:0007669"/>
    <property type="project" value="UniProtKB-UniRule"/>
</dbReference>
<evidence type="ECO:0000313" key="6">
    <source>
        <dbReference type="EMBL" id="RGR54924.1"/>
    </source>
</evidence>
<dbReference type="CDD" id="cd07185">
    <property type="entry name" value="OmpA_C-like"/>
    <property type="match status" value="1"/>
</dbReference>
<dbReference type="SUPFAM" id="SSF103088">
    <property type="entry name" value="OmpA-like"/>
    <property type="match status" value="1"/>
</dbReference>
<dbReference type="InterPro" id="IPR006665">
    <property type="entry name" value="OmpA-like"/>
</dbReference>
<evidence type="ECO:0000256" key="2">
    <source>
        <dbReference type="SAM" id="SignalP"/>
    </source>
</evidence>
<dbReference type="EMBL" id="QSOB01000012">
    <property type="protein sequence ID" value="RGI67545.1"/>
    <property type="molecule type" value="Genomic_DNA"/>
</dbReference>
<gene>
    <name evidence="7" type="ORF">DW967_10095</name>
    <name evidence="6" type="ORF">DWY38_07670</name>
    <name evidence="5" type="ORF">DXD95_09580</name>
    <name evidence="4" type="ORF">T1815_05421</name>
</gene>
<dbReference type="PROSITE" id="PS51123">
    <property type="entry name" value="OMPA_2"/>
    <property type="match status" value="1"/>
</dbReference>
<name>A0A0M6WD90_9FIRM</name>
<dbReference type="InterPro" id="IPR036737">
    <property type="entry name" value="OmpA-like_sf"/>
</dbReference>
<feature type="chain" id="PRO_5041793762" evidence="2">
    <location>
        <begin position="19"/>
        <end position="410"/>
    </location>
</feature>